<dbReference type="Proteomes" id="UP000289437">
    <property type="component" value="Unassembled WGS sequence"/>
</dbReference>
<evidence type="ECO:0000256" key="1">
    <source>
        <dbReference type="ARBA" id="ARBA00023015"/>
    </source>
</evidence>
<feature type="domain" description="HTH araC/xylS-type" evidence="4">
    <location>
        <begin position="1"/>
        <end position="62"/>
    </location>
</feature>
<keyword evidence="3" id="KW-0804">Transcription</keyword>
<accession>A0A4Q0SZ80</accession>
<protein>
    <recommendedName>
        <fullName evidence="4">HTH araC/xylS-type domain-containing protein</fullName>
    </recommendedName>
</protein>
<dbReference type="EMBL" id="RDSM01000002">
    <property type="protein sequence ID" value="RXH56167.1"/>
    <property type="molecule type" value="Genomic_DNA"/>
</dbReference>
<dbReference type="InterPro" id="IPR050204">
    <property type="entry name" value="AraC_XylS_family_regulators"/>
</dbReference>
<evidence type="ECO:0000256" key="3">
    <source>
        <dbReference type="ARBA" id="ARBA00023163"/>
    </source>
</evidence>
<dbReference type="AlphaFoldDB" id="A0A4Q0SZ80"/>
<sequence length="91" mass="10582">MGIRPKLFARIARFEAALEHKVRFSLRPWSEVAHEFGYYDQMHMVHDFADFTGVTPSETLNQLEAVYVEQIKSLREQKPASTAEDPVRLVF</sequence>
<dbReference type="GO" id="GO:0003700">
    <property type="term" value="F:DNA-binding transcription factor activity"/>
    <property type="evidence" value="ECO:0007669"/>
    <property type="project" value="InterPro"/>
</dbReference>
<gene>
    <name evidence="5" type="ORF">GRAN_3024</name>
</gene>
<dbReference type="PROSITE" id="PS01124">
    <property type="entry name" value="HTH_ARAC_FAMILY_2"/>
    <property type="match status" value="1"/>
</dbReference>
<comment type="caution">
    <text evidence="5">The sequence shown here is derived from an EMBL/GenBank/DDBJ whole genome shotgun (WGS) entry which is preliminary data.</text>
</comment>
<keyword evidence="1" id="KW-0805">Transcription regulation</keyword>
<reference evidence="6" key="2">
    <citation type="submission" date="2019-02" db="EMBL/GenBank/DDBJ databases">
        <title>Granulicella sibirica sp. nov., a psychrotolerant acidobacterium isolated from an organic soil layer in forested tundra, West Siberia.</title>
        <authorList>
            <person name="Oshkin I.Y."/>
            <person name="Kulichevskaya I.S."/>
            <person name="Rijpstra W.I.C."/>
            <person name="Sinninghe Damste J.S."/>
            <person name="Rakitin A.L."/>
            <person name="Ravin N.V."/>
            <person name="Dedysh S.N."/>
        </authorList>
    </citation>
    <scope>NUCLEOTIDE SEQUENCE [LARGE SCALE GENOMIC DNA]</scope>
    <source>
        <strain evidence="6">AF10</strain>
    </source>
</reference>
<evidence type="ECO:0000313" key="5">
    <source>
        <dbReference type="EMBL" id="RXH56167.1"/>
    </source>
</evidence>
<dbReference type="SUPFAM" id="SSF46689">
    <property type="entry name" value="Homeodomain-like"/>
    <property type="match status" value="1"/>
</dbReference>
<name>A0A4Q0SZ80_9BACT</name>
<dbReference type="PANTHER" id="PTHR46796">
    <property type="entry name" value="HTH-TYPE TRANSCRIPTIONAL ACTIVATOR RHAS-RELATED"/>
    <property type="match status" value="1"/>
</dbReference>
<keyword evidence="2" id="KW-0238">DNA-binding</keyword>
<organism evidence="5 6">
    <name type="scientific">Granulicella sibirica</name>
    <dbReference type="NCBI Taxonomy" id="2479048"/>
    <lineage>
        <taxon>Bacteria</taxon>
        <taxon>Pseudomonadati</taxon>
        <taxon>Acidobacteriota</taxon>
        <taxon>Terriglobia</taxon>
        <taxon>Terriglobales</taxon>
        <taxon>Acidobacteriaceae</taxon>
        <taxon>Granulicella</taxon>
    </lineage>
</organism>
<dbReference type="GO" id="GO:0043565">
    <property type="term" value="F:sequence-specific DNA binding"/>
    <property type="evidence" value="ECO:0007669"/>
    <property type="project" value="InterPro"/>
</dbReference>
<evidence type="ECO:0000259" key="4">
    <source>
        <dbReference type="PROSITE" id="PS01124"/>
    </source>
</evidence>
<proteinExistence type="predicted"/>
<dbReference type="InterPro" id="IPR009057">
    <property type="entry name" value="Homeodomain-like_sf"/>
</dbReference>
<reference evidence="5 6" key="1">
    <citation type="submission" date="2018-11" db="EMBL/GenBank/DDBJ databases">
        <authorList>
            <person name="Mardanov A.V."/>
            <person name="Ravin N.V."/>
            <person name="Dedysh S.N."/>
        </authorList>
    </citation>
    <scope>NUCLEOTIDE SEQUENCE [LARGE SCALE GENOMIC DNA]</scope>
    <source>
        <strain evidence="5 6">AF10</strain>
    </source>
</reference>
<dbReference type="Gene3D" id="1.10.10.60">
    <property type="entry name" value="Homeodomain-like"/>
    <property type="match status" value="1"/>
</dbReference>
<dbReference type="InterPro" id="IPR018060">
    <property type="entry name" value="HTH_AraC"/>
</dbReference>
<keyword evidence="6" id="KW-1185">Reference proteome</keyword>
<evidence type="ECO:0000256" key="2">
    <source>
        <dbReference type="ARBA" id="ARBA00023125"/>
    </source>
</evidence>
<evidence type="ECO:0000313" key="6">
    <source>
        <dbReference type="Proteomes" id="UP000289437"/>
    </source>
</evidence>